<evidence type="ECO:0000256" key="2">
    <source>
        <dbReference type="ARBA" id="ARBA00006727"/>
    </source>
</evidence>
<feature type="compositionally biased region" description="Low complexity" evidence="3">
    <location>
        <begin position="43"/>
        <end position="52"/>
    </location>
</feature>
<reference evidence="5 6" key="1">
    <citation type="submission" date="2020-11" db="EMBL/GenBank/DDBJ databases">
        <title>Kefir isolates.</title>
        <authorList>
            <person name="Marcisauskas S."/>
            <person name="Kim Y."/>
            <person name="Blasche S."/>
        </authorList>
    </citation>
    <scope>NUCLEOTIDE SEQUENCE [LARGE SCALE GENOMIC DNA]</scope>
    <source>
        <strain evidence="5 6">KR</strain>
    </source>
</reference>
<dbReference type="Gene3D" id="1.20.1250.20">
    <property type="entry name" value="MFS general substrate transporter like domains"/>
    <property type="match status" value="2"/>
</dbReference>
<evidence type="ECO:0000313" key="5">
    <source>
        <dbReference type="EMBL" id="KAG0659919.1"/>
    </source>
</evidence>
<dbReference type="PANTHER" id="PTHR11360:SF284">
    <property type="entry name" value="EG:103B4.3 PROTEIN-RELATED"/>
    <property type="match status" value="1"/>
</dbReference>
<feature type="transmembrane region" description="Helical" evidence="4">
    <location>
        <begin position="227"/>
        <end position="247"/>
    </location>
</feature>
<keyword evidence="6" id="KW-1185">Reference proteome</keyword>
<dbReference type="InterPro" id="IPR050327">
    <property type="entry name" value="Proton-linked_MCT"/>
</dbReference>
<dbReference type="AlphaFoldDB" id="A0A9P6W1H8"/>
<feature type="transmembrane region" description="Helical" evidence="4">
    <location>
        <begin position="461"/>
        <end position="481"/>
    </location>
</feature>
<keyword evidence="4" id="KW-0472">Membrane</keyword>
<accession>A0A9P6W1H8</accession>
<dbReference type="EMBL" id="PUHQ01000049">
    <property type="protein sequence ID" value="KAG0659919.1"/>
    <property type="molecule type" value="Genomic_DNA"/>
</dbReference>
<keyword evidence="4" id="KW-1133">Transmembrane helix</keyword>
<dbReference type="Pfam" id="PF07690">
    <property type="entry name" value="MFS_1"/>
    <property type="match status" value="1"/>
</dbReference>
<dbReference type="InterPro" id="IPR036259">
    <property type="entry name" value="MFS_trans_sf"/>
</dbReference>
<evidence type="ECO:0000313" key="6">
    <source>
        <dbReference type="Proteomes" id="UP000777482"/>
    </source>
</evidence>
<proteinExistence type="inferred from homology"/>
<dbReference type="GO" id="GO:0022857">
    <property type="term" value="F:transmembrane transporter activity"/>
    <property type="evidence" value="ECO:0007669"/>
    <property type="project" value="InterPro"/>
</dbReference>
<feature type="transmembrane region" description="Helical" evidence="4">
    <location>
        <begin position="167"/>
        <end position="186"/>
    </location>
</feature>
<evidence type="ECO:0000256" key="4">
    <source>
        <dbReference type="SAM" id="Phobius"/>
    </source>
</evidence>
<evidence type="ECO:0008006" key="7">
    <source>
        <dbReference type="Google" id="ProtNLM"/>
    </source>
</evidence>
<dbReference type="Proteomes" id="UP000777482">
    <property type="component" value="Unassembled WGS sequence"/>
</dbReference>
<dbReference type="PANTHER" id="PTHR11360">
    <property type="entry name" value="MONOCARBOXYLATE TRANSPORTER"/>
    <property type="match status" value="1"/>
</dbReference>
<feature type="transmembrane region" description="Helical" evidence="4">
    <location>
        <begin position="430"/>
        <end position="449"/>
    </location>
</feature>
<dbReference type="GO" id="GO:0016020">
    <property type="term" value="C:membrane"/>
    <property type="evidence" value="ECO:0007669"/>
    <property type="project" value="UniProtKB-SubCell"/>
</dbReference>
<keyword evidence="4" id="KW-0812">Transmembrane</keyword>
<feature type="transmembrane region" description="Helical" evidence="4">
    <location>
        <begin position="365"/>
        <end position="385"/>
    </location>
</feature>
<feature type="transmembrane region" description="Helical" evidence="4">
    <location>
        <begin position="301"/>
        <end position="323"/>
    </location>
</feature>
<dbReference type="SUPFAM" id="SSF103473">
    <property type="entry name" value="MFS general substrate transporter"/>
    <property type="match status" value="1"/>
</dbReference>
<comment type="caution">
    <text evidence="5">The sequence shown here is derived from an EMBL/GenBank/DDBJ whole genome shotgun (WGS) entry which is preliminary data.</text>
</comment>
<protein>
    <recommendedName>
        <fullName evidence="7">MFS general substrate transporter</fullName>
    </recommendedName>
</protein>
<dbReference type="OrthoDB" id="6499973at2759"/>
<comment type="similarity">
    <text evidence="2">Belongs to the major facilitator superfamily. Monocarboxylate porter (TC 2.A.1.13) family.</text>
</comment>
<gene>
    <name evidence="5" type="ORF">C6P46_004859</name>
</gene>
<sequence>MAAHSHADHPHPRHLAEQIPPIQFESTGLDDNGSETVGRRDSASGAGLARSSSGDEDADTAAEKGEPGSPRTGGHDLEKAASLPHSAPPADDFPDGGWRAWSVVAGAWCISFTSWGYSNSFGVFQTYYADHQLSSYTSSDISWIGSFQLAMVLACAFLAGKAFDAGYIKYLLCAALCFYAAGMFGLANATQYWQIFLAQGLSCGLAAGIAFLPAASSVSHWFKRRRATALGFLATGSSIGGIVYPIMQNRMFQSVGFEWTVRAVAFLTIALVGIAALTVNSRLPPKKIGNIFDFRPLRERSFVLFIAAESIIMLGLYTPYFYIQDYGRAHGVSPNVTQYSLAILNGASIFGRIIPNWLADTYGPLTILTPQCFISGVLMFCFIPMCKSEAGLIVFTILFGFSSGAYVSMMPATTASLTKDMRQLGHRTSLLFLFVSIFALTGTPISGAILSRDPSYKSSLFSSGAFVLVGSVLNAATWWVVSKEKGTRWV</sequence>
<organism evidence="5 6">
    <name type="scientific">Rhodotorula mucilaginosa</name>
    <name type="common">Yeast</name>
    <name type="synonym">Rhodotorula rubra</name>
    <dbReference type="NCBI Taxonomy" id="5537"/>
    <lineage>
        <taxon>Eukaryota</taxon>
        <taxon>Fungi</taxon>
        <taxon>Dikarya</taxon>
        <taxon>Basidiomycota</taxon>
        <taxon>Pucciniomycotina</taxon>
        <taxon>Microbotryomycetes</taxon>
        <taxon>Sporidiobolales</taxon>
        <taxon>Sporidiobolaceae</taxon>
        <taxon>Rhodotorula</taxon>
    </lineage>
</organism>
<feature type="transmembrane region" description="Helical" evidence="4">
    <location>
        <begin position="192"/>
        <end position="215"/>
    </location>
</feature>
<comment type="subcellular location">
    <subcellularLocation>
        <location evidence="1">Membrane</location>
        <topology evidence="1">Multi-pass membrane protein</topology>
    </subcellularLocation>
</comment>
<dbReference type="InterPro" id="IPR011701">
    <property type="entry name" value="MFS"/>
</dbReference>
<evidence type="ECO:0000256" key="3">
    <source>
        <dbReference type="SAM" id="MobiDB-lite"/>
    </source>
</evidence>
<feature type="transmembrane region" description="Helical" evidence="4">
    <location>
        <begin position="259"/>
        <end position="280"/>
    </location>
</feature>
<feature type="region of interest" description="Disordered" evidence="3">
    <location>
        <begin position="1"/>
        <end position="88"/>
    </location>
</feature>
<feature type="transmembrane region" description="Helical" evidence="4">
    <location>
        <begin position="391"/>
        <end position="409"/>
    </location>
</feature>
<evidence type="ECO:0000256" key="1">
    <source>
        <dbReference type="ARBA" id="ARBA00004141"/>
    </source>
</evidence>
<feature type="transmembrane region" description="Helical" evidence="4">
    <location>
        <begin position="141"/>
        <end position="160"/>
    </location>
</feature>
<feature type="compositionally biased region" description="Basic and acidic residues" evidence="3">
    <location>
        <begin position="1"/>
        <end position="16"/>
    </location>
</feature>
<dbReference type="CDD" id="cd17352">
    <property type="entry name" value="MFS_MCT_SLC16"/>
    <property type="match status" value="1"/>
</dbReference>
<name>A0A9P6W1H8_RHOMI</name>